<protein>
    <submittedName>
        <fullName evidence="1">Uncharacterized protein</fullName>
    </submittedName>
</protein>
<sequence>MCPSGKQAGLRKQPSETLIVQPAVETRLRVNGTLLQVDASSSTPALLPGSAATPTQSTPGLRVIEQCVVEAATGGPTLPPSVSYITLQIPRCHHGSATANTARCPSDSLYSSYVCLSAFR</sequence>
<evidence type="ECO:0000313" key="2">
    <source>
        <dbReference type="Proteomes" id="UP000646548"/>
    </source>
</evidence>
<proteinExistence type="predicted"/>
<reference evidence="1" key="1">
    <citation type="journal article" name="BMC Genomics">
        <title>Long-read sequencing and de novo genome assembly of marine medaka (Oryzias melastigma).</title>
        <authorList>
            <person name="Liang P."/>
            <person name="Saqib H.S.A."/>
            <person name="Ni X."/>
            <person name="Shen Y."/>
        </authorList>
    </citation>
    <scope>NUCLEOTIDE SEQUENCE</scope>
    <source>
        <strain evidence="1">Bigg-433</strain>
    </source>
</reference>
<organism evidence="1 2">
    <name type="scientific">Oryzias melastigma</name>
    <name type="common">Marine medaka</name>
    <dbReference type="NCBI Taxonomy" id="30732"/>
    <lineage>
        <taxon>Eukaryota</taxon>
        <taxon>Metazoa</taxon>
        <taxon>Chordata</taxon>
        <taxon>Craniata</taxon>
        <taxon>Vertebrata</taxon>
        <taxon>Euteleostomi</taxon>
        <taxon>Actinopterygii</taxon>
        <taxon>Neopterygii</taxon>
        <taxon>Teleostei</taxon>
        <taxon>Neoteleostei</taxon>
        <taxon>Acanthomorphata</taxon>
        <taxon>Ovalentaria</taxon>
        <taxon>Atherinomorphae</taxon>
        <taxon>Beloniformes</taxon>
        <taxon>Adrianichthyidae</taxon>
        <taxon>Oryziinae</taxon>
        <taxon>Oryzias</taxon>
    </lineage>
</organism>
<dbReference type="EMBL" id="WKFB01000307">
    <property type="protein sequence ID" value="KAF6727265.1"/>
    <property type="molecule type" value="Genomic_DNA"/>
</dbReference>
<accession>A0A834F722</accession>
<comment type="caution">
    <text evidence="1">The sequence shown here is derived from an EMBL/GenBank/DDBJ whole genome shotgun (WGS) entry which is preliminary data.</text>
</comment>
<name>A0A834F722_ORYME</name>
<dbReference type="Proteomes" id="UP000646548">
    <property type="component" value="Unassembled WGS sequence"/>
</dbReference>
<gene>
    <name evidence="1" type="ORF">FQA47_022531</name>
</gene>
<dbReference type="AlphaFoldDB" id="A0A834F722"/>
<evidence type="ECO:0000313" key="1">
    <source>
        <dbReference type="EMBL" id="KAF6727265.1"/>
    </source>
</evidence>